<evidence type="ECO:0000256" key="14">
    <source>
        <dbReference type="SAM" id="MobiDB-lite"/>
    </source>
</evidence>
<feature type="compositionally biased region" description="Basic and acidic residues" evidence="14">
    <location>
        <begin position="1487"/>
        <end position="1500"/>
    </location>
</feature>
<keyword evidence="7" id="KW-0269">Exonuclease</keyword>
<dbReference type="InterPro" id="IPR036866">
    <property type="entry name" value="RibonucZ/Hydroxyglut_hydro"/>
</dbReference>
<feature type="compositionally biased region" description="Polar residues" evidence="14">
    <location>
        <begin position="1578"/>
        <end position="1587"/>
    </location>
</feature>
<dbReference type="InterPro" id="IPR011084">
    <property type="entry name" value="DRMBL"/>
</dbReference>
<dbReference type="Pfam" id="PF07522">
    <property type="entry name" value="DRMBL"/>
    <property type="match status" value="1"/>
</dbReference>
<feature type="compositionally biased region" description="Basic and acidic residues" evidence="14">
    <location>
        <begin position="1542"/>
        <end position="1556"/>
    </location>
</feature>
<name>A0A9D4JUJ5_DREPO</name>
<keyword evidence="5" id="KW-0227">DNA damage</keyword>
<evidence type="ECO:0000256" key="10">
    <source>
        <dbReference type="ARBA" id="ARBA00023242"/>
    </source>
</evidence>
<dbReference type="GO" id="GO:0005634">
    <property type="term" value="C:nucleus"/>
    <property type="evidence" value="ECO:0007669"/>
    <property type="project" value="UniProtKB-SubCell"/>
</dbReference>
<feature type="region of interest" description="Disordered" evidence="14">
    <location>
        <begin position="1578"/>
        <end position="1603"/>
    </location>
</feature>
<keyword evidence="3" id="KW-0540">Nuclease</keyword>
<feature type="compositionally biased region" description="Basic and acidic residues" evidence="14">
    <location>
        <begin position="1312"/>
        <end position="1328"/>
    </location>
</feature>
<organism evidence="16 17">
    <name type="scientific">Dreissena polymorpha</name>
    <name type="common">Zebra mussel</name>
    <name type="synonym">Mytilus polymorpha</name>
    <dbReference type="NCBI Taxonomy" id="45954"/>
    <lineage>
        <taxon>Eukaryota</taxon>
        <taxon>Metazoa</taxon>
        <taxon>Spiralia</taxon>
        <taxon>Lophotrochozoa</taxon>
        <taxon>Mollusca</taxon>
        <taxon>Bivalvia</taxon>
        <taxon>Autobranchia</taxon>
        <taxon>Heteroconchia</taxon>
        <taxon>Euheterodonta</taxon>
        <taxon>Imparidentia</taxon>
        <taxon>Neoheterodontei</taxon>
        <taxon>Myida</taxon>
        <taxon>Dreissenoidea</taxon>
        <taxon>Dreissenidae</taxon>
        <taxon>Dreissena</taxon>
    </lineage>
</organism>
<dbReference type="GO" id="GO:0035312">
    <property type="term" value="F:5'-3' DNA exonuclease activity"/>
    <property type="evidence" value="ECO:0007669"/>
    <property type="project" value="TreeGrafter"/>
</dbReference>
<feature type="compositionally biased region" description="Low complexity" evidence="14">
    <location>
        <begin position="1389"/>
        <end position="1400"/>
    </location>
</feature>
<feature type="compositionally biased region" description="Basic residues" evidence="14">
    <location>
        <begin position="1301"/>
        <end position="1311"/>
    </location>
</feature>
<reference evidence="16" key="2">
    <citation type="submission" date="2020-11" db="EMBL/GenBank/DDBJ databases">
        <authorList>
            <person name="McCartney M.A."/>
            <person name="Auch B."/>
            <person name="Kono T."/>
            <person name="Mallez S."/>
            <person name="Becker A."/>
            <person name="Gohl D.M."/>
            <person name="Silverstein K.A.T."/>
            <person name="Koren S."/>
            <person name="Bechman K.B."/>
            <person name="Herman A."/>
            <person name="Abrahante J.E."/>
            <person name="Garbe J."/>
        </authorList>
    </citation>
    <scope>NUCLEOTIDE SEQUENCE</scope>
    <source>
        <strain evidence="16">Duluth1</strain>
        <tissue evidence="16">Whole animal</tissue>
    </source>
</reference>
<evidence type="ECO:0000256" key="7">
    <source>
        <dbReference type="ARBA" id="ARBA00022839"/>
    </source>
</evidence>
<feature type="compositionally biased region" description="Basic and acidic residues" evidence="14">
    <location>
        <begin position="645"/>
        <end position="657"/>
    </location>
</feature>
<feature type="compositionally biased region" description="Low complexity" evidence="14">
    <location>
        <begin position="436"/>
        <end position="447"/>
    </location>
</feature>
<accession>A0A9D4JUJ5</accession>
<feature type="compositionally biased region" description="Acidic residues" evidence="14">
    <location>
        <begin position="1337"/>
        <end position="1347"/>
    </location>
</feature>
<dbReference type="EMBL" id="JAIWYP010000005">
    <property type="protein sequence ID" value="KAH3820747.1"/>
    <property type="molecule type" value="Genomic_DNA"/>
</dbReference>
<keyword evidence="13" id="KW-0175">Coiled coil</keyword>
<evidence type="ECO:0000256" key="9">
    <source>
        <dbReference type="ARBA" id="ARBA00023204"/>
    </source>
</evidence>
<feature type="coiled-coil region" evidence="13">
    <location>
        <begin position="680"/>
        <end position="782"/>
    </location>
</feature>
<evidence type="ECO:0000256" key="8">
    <source>
        <dbReference type="ARBA" id="ARBA00023172"/>
    </source>
</evidence>
<dbReference type="PANTHER" id="PTHR23240:SF8">
    <property type="entry name" value="PROTEIN ARTEMIS"/>
    <property type="match status" value="1"/>
</dbReference>
<feature type="region of interest" description="Disordered" evidence="14">
    <location>
        <begin position="587"/>
        <end position="657"/>
    </location>
</feature>
<dbReference type="SUPFAM" id="SSF56281">
    <property type="entry name" value="Metallo-hydrolase/oxidoreductase"/>
    <property type="match status" value="1"/>
</dbReference>
<dbReference type="GO" id="GO:0006303">
    <property type="term" value="P:double-strand break repair via nonhomologous end joining"/>
    <property type="evidence" value="ECO:0007669"/>
    <property type="project" value="TreeGrafter"/>
</dbReference>
<feature type="compositionally biased region" description="Basic and acidic residues" evidence="14">
    <location>
        <begin position="2168"/>
        <end position="2199"/>
    </location>
</feature>
<evidence type="ECO:0000256" key="2">
    <source>
        <dbReference type="ARBA" id="ARBA00010304"/>
    </source>
</evidence>
<evidence type="ECO:0000256" key="6">
    <source>
        <dbReference type="ARBA" id="ARBA00022801"/>
    </source>
</evidence>
<sequence>MSCFGGRMKEYDRVSLDRFDSKNLQSTVYLLSHLHEDHTVGLGEPLFFRRLKSNTGVFLYCSEVTEALLLASRKYCHLKPYIKCLPINTPTTIEIPEPLYDHNECITVTLLPAFHCPGSVMFLLEGKEGTVLYTGDFRWEHFDIEQMVHLRSGEGVKKIKSLYVDTTFLSPTSLHIPSRAQCIDAVTEAVREWTSKSPSHVVYMNLRAQYGHEPLLTNVATRLNRKVHVRQQKFDVYNTIQETDGHFTADGRSTQLHACDKYCTLGDDEDCVEFCKDQHDADKVLVILPTTMYFTQFKNVSLDMIVKKMGDNFYRACYSFHSSYTEVAELLAYLKPDAAYANVKAPSDLSLAETQARLNALLESCCKPSKGSDVGWQNIYSREPGGGDNEGQEVGTRALGTLRTRATQKRKPRVSTSDVESLDFGSPAKQQKTAASSSQGSPSSTRQTRGRGRGRSQASTPPAVATRRSTRQSAKTIGQEETQVTPTKEVKARSVTPVSRQDSSEPHSSFDGSPQSDSELDLVSSQTSGDSSQTSSHEARSWAGGSFLAAVSSYSDDDDEQTGRVCLLDDDEHCDDTYQDVSQVEGVVSDEEEGLTLDDIIASSSVEKHGRSSSSDMKLPAEEQTKPLDNKKPSKSDGGETVENDLEKVEDDLKKVGDDHEKVADDLAKVNDDLEMVDDLDKAEDDLKKVENDLKKVPDDLDKVDDLHKVEDDLKKVGHDCEKIEDDLEKMDDDLDKIEDALEKVDDDFDKVDDLDNVADNLEKIEDDLENIHENNEMQTDNEISLKKEEDIVVIDIDSNQSLKNENSCDLFIESQPAALDHDMDYFKIHLDKRREASGDGNAMGNTVLKVTETQETITIIESQAAALDNDMNFSKIDSNKRSEAICDGKAKGNKVLKMTETQETITIIESQPAALDNDINLSNVDSEERSEAIDDGNTKENTIVKVTETQETITNAKPESPRVAGREDGVNKLAQQPEHKTHRLEVEIKEPRDSNDVKRKRKERNMVDNKAVTNKEKNVSRDKSHDAYDPAFPTPDSPISEEIVIIDSDTEEEDETMDTSEDQCEPKCPEGHKSQSSDETNYHVSINSKDQSQESTQERNSDTTNVLDTDNSDIYLTLENSQESIELVETCDAQGLKKDIIMTTELENQTDETNKASTSIVYEKQMKDNVNCSRENANKSAVDELSKDIDNTCNNATSPEVHAEDPNKSDAKEKQKLQIDDDVIEIVDLTGDDFGPDKETLKQVSKGRKKPIKISFGKSNEQILKEKLERESKRKRLEHDSSDSESDSEWLSSAKGNEHRSKRQRQKKPKKTEMELKEMEEKNELKRQAMGFVCETDSDSELESSEPESPTGSVLYDEFVELSSGDDSDKEDGNSSKGLHTSRKNSQGERSNGNRSSHGSSGGWLNTSRGGRQRECEPQREDNNENAGLSEHSDTSSEKDSEKNNKSGVLISENLTTGALFENENTDNTGDVNTNKDNNENAGLSEHSDTSFEKDSEKNNKSVVLISENLTTGALFENENTDNTGEVNTNKDNNENSGLSEHSDTLSEKDSDKNNKSGVLISENLATGALFENENMYNTSEVNTNNDDVDRYSKKDDTSKPTKEQIYTRDGIANKDDLIEVNDTKDDAFEINRNKGDHNEISKGNKIGELLKKKEDTSELNLIKDSSIEAKTKISVEESSIDKILEIQNAVDLNEPLPPGTEDLPPLETSLEKIKKETEVKQFQECFFQFKKPSTDLYLADKSGKQISTIIDRKPAQSTANLGTFDKTGMASNSVEKHRSIEEKYSRKPPQSASHSGTLDDTGMASSNLEKYIKSFAEKYPGFNTNYQTIDTTDRRMVSDSSKKASFVEKTKSNVVPKYGKTTSFSTMKNPNTSSFEENYQSFETTDSWMGSDSRKTRTFVEEKTKSDVVPKSSKIKSFSAMKNLKAVRKSYQHSINIKSYRGKAYDDDRETANTRSRQKEAIHGQHWTEAANYDTRRYADPRPIAPVKTDISQLKANIFSLTGLELSGTLSGTSSTNPQSAFPKPLFPVLSGPNPAVPFDRPFSSLTQTSSLFTGPLVSSVETNRAGNETLAELITKLEEVKKLAEIVQSEQVRGPIREPAPSAQYEQNRYDSERPEYPPVRYQGHGPEHEYERYGQRHDVEYVEPARRLPPDNPHYDYRPSFPPHRPDPDAPYHARRYDPDPYMNKAEEAFYDSHRAYPSRGRGSRYPDSLPPRRDPYDRRLPYDERRLPYERPPQHYPESDPYERDSHYAPVEVYEYANAHPAESYPLAGPSSQEPGQYHDRRLPGQFHDIRSHGQYHDQMVHGHQQMSSNSPQGVTRGKNKTTYIGYVTETTKLYGPKTVKATVVSRKGQVMSVSDLSN</sequence>
<feature type="region of interest" description="Disordered" evidence="14">
    <location>
        <begin position="955"/>
        <end position="1109"/>
    </location>
</feature>
<evidence type="ECO:0000256" key="1">
    <source>
        <dbReference type="ARBA" id="ARBA00004123"/>
    </source>
</evidence>
<feature type="region of interest" description="Disordered" evidence="14">
    <location>
        <begin position="2097"/>
        <end position="2130"/>
    </location>
</feature>
<feature type="compositionally biased region" description="Basic and acidic residues" evidence="14">
    <location>
        <begin position="978"/>
        <end position="998"/>
    </location>
</feature>
<feature type="domain" description="DNA repair metallo-beta-lactamase" evidence="15">
    <location>
        <begin position="243"/>
        <end position="344"/>
    </location>
</feature>
<feature type="compositionally biased region" description="Basic and acidic residues" evidence="14">
    <location>
        <begin position="619"/>
        <end position="638"/>
    </location>
</feature>
<dbReference type="GO" id="GO:0036297">
    <property type="term" value="P:interstrand cross-link repair"/>
    <property type="evidence" value="ECO:0007669"/>
    <property type="project" value="TreeGrafter"/>
</dbReference>
<feature type="compositionally biased region" description="Basic and acidic residues" evidence="14">
    <location>
        <begin position="1432"/>
        <end position="1446"/>
    </location>
</feature>
<feature type="compositionally biased region" description="Polar residues" evidence="14">
    <location>
        <begin position="1467"/>
        <end position="1483"/>
    </location>
</feature>
<feature type="compositionally biased region" description="Polar residues" evidence="14">
    <location>
        <begin position="1078"/>
        <end position="1096"/>
    </location>
</feature>
<evidence type="ECO:0000256" key="3">
    <source>
        <dbReference type="ARBA" id="ARBA00022722"/>
    </source>
</evidence>
<feature type="compositionally biased region" description="Polar residues" evidence="14">
    <location>
        <begin position="471"/>
        <end position="486"/>
    </location>
</feature>
<evidence type="ECO:0000259" key="15">
    <source>
        <dbReference type="Pfam" id="PF07522"/>
    </source>
</evidence>
<feature type="compositionally biased region" description="Acidic residues" evidence="14">
    <location>
        <begin position="1359"/>
        <end position="1371"/>
    </location>
</feature>
<keyword evidence="17" id="KW-1185">Reference proteome</keyword>
<dbReference type="GO" id="GO:0006310">
    <property type="term" value="P:DNA recombination"/>
    <property type="evidence" value="ECO:0007669"/>
    <property type="project" value="UniProtKB-KW"/>
</dbReference>
<feature type="compositionally biased region" description="Basic and acidic residues" evidence="14">
    <location>
        <begin position="1776"/>
        <end position="1787"/>
    </location>
</feature>
<feature type="compositionally biased region" description="Low complexity" evidence="14">
    <location>
        <begin position="395"/>
        <end position="405"/>
    </location>
</feature>
<dbReference type="GO" id="GO:0000723">
    <property type="term" value="P:telomere maintenance"/>
    <property type="evidence" value="ECO:0007669"/>
    <property type="project" value="TreeGrafter"/>
</dbReference>
<feature type="compositionally biased region" description="Polar residues" evidence="14">
    <location>
        <begin position="496"/>
        <end position="517"/>
    </location>
</feature>
<feature type="region of interest" description="Disordered" evidence="14">
    <location>
        <begin position="1762"/>
        <end position="1805"/>
    </location>
</feature>
<feature type="compositionally biased region" description="Polar residues" evidence="14">
    <location>
        <begin position="1790"/>
        <end position="1805"/>
    </location>
</feature>
<protein>
    <recommendedName>
        <fullName evidence="11">Protein artemis</fullName>
    </recommendedName>
    <alternativeName>
        <fullName evidence="12">DNA cross-link repair 1C protein</fullName>
    </alternativeName>
</protein>
<feature type="compositionally biased region" description="Basic and acidic residues" evidence="14">
    <location>
        <begin position="1202"/>
        <end position="1217"/>
    </location>
</feature>
<feature type="compositionally biased region" description="Polar residues" evidence="14">
    <location>
        <begin position="1522"/>
        <end position="1541"/>
    </location>
</feature>
<dbReference type="Proteomes" id="UP000828390">
    <property type="component" value="Unassembled WGS sequence"/>
</dbReference>
<keyword evidence="9" id="KW-0234">DNA repair</keyword>
<evidence type="ECO:0000313" key="16">
    <source>
        <dbReference type="EMBL" id="KAH3820747.1"/>
    </source>
</evidence>
<feature type="compositionally biased region" description="Basic and acidic residues" evidence="14">
    <location>
        <begin position="2215"/>
        <end position="2249"/>
    </location>
</feature>
<feature type="region of interest" description="Disordered" evidence="14">
    <location>
        <begin position="1516"/>
        <end position="1558"/>
    </location>
</feature>
<feature type="region of interest" description="Disordered" evidence="14">
    <location>
        <begin position="2149"/>
        <end position="2249"/>
    </location>
</feature>
<dbReference type="Gene3D" id="3.60.15.10">
    <property type="entry name" value="Ribonuclease Z/Hydroxyacylglutathione hydrolase-like"/>
    <property type="match status" value="1"/>
</dbReference>
<feature type="region of interest" description="Disordered" evidence="14">
    <location>
        <begin position="1231"/>
        <end position="1500"/>
    </location>
</feature>
<reference evidence="16" key="1">
    <citation type="journal article" date="2019" name="bioRxiv">
        <title>The Genome of the Zebra Mussel, Dreissena polymorpha: A Resource for Invasive Species Research.</title>
        <authorList>
            <person name="McCartney M.A."/>
            <person name="Auch B."/>
            <person name="Kono T."/>
            <person name="Mallez S."/>
            <person name="Zhang Y."/>
            <person name="Obille A."/>
            <person name="Becker A."/>
            <person name="Abrahante J.E."/>
            <person name="Garbe J."/>
            <person name="Badalamenti J.P."/>
            <person name="Herman A."/>
            <person name="Mangelson H."/>
            <person name="Liachko I."/>
            <person name="Sullivan S."/>
            <person name="Sone E.D."/>
            <person name="Koren S."/>
            <person name="Silverstein K.A.T."/>
            <person name="Beckman K.B."/>
            <person name="Gohl D.M."/>
        </authorList>
    </citation>
    <scope>NUCLEOTIDE SEQUENCE</scope>
    <source>
        <strain evidence="16">Duluth1</strain>
        <tissue evidence="16">Whole animal</tissue>
    </source>
</reference>
<keyword evidence="6" id="KW-0378">Hydrolase</keyword>
<feature type="compositionally biased region" description="Basic and acidic residues" evidence="14">
    <location>
        <begin position="1413"/>
        <end position="1424"/>
    </location>
</feature>
<keyword evidence="10" id="KW-0539">Nucleus</keyword>
<keyword evidence="4" id="KW-0255">Endonuclease</keyword>
<evidence type="ECO:0000256" key="11">
    <source>
        <dbReference type="ARBA" id="ARBA00039759"/>
    </source>
</evidence>
<feature type="compositionally biased region" description="Basic and acidic residues" evidence="14">
    <location>
        <begin position="1589"/>
        <end position="1603"/>
    </location>
</feature>
<evidence type="ECO:0000256" key="4">
    <source>
        <dbReference type="ARBA" id="ARBA00022759"/>
    </source>
</evidence>
<feature type="region of interest" description="Disordered" evidence="14">
    <location>
        <begin position="376"/>
        <end position="542"/>
    </location>
</feature>
<feature type="compositionally biased region" description="Basic and acidic residues" evidence="14">
    <location>
        <begin position="2149"/>
        <end position="2161"/>
    </location>
</feature>
<comment type="caution">
    <text evidence="16">The sequence shown here is derived from an EMBL/GenBank/DDBJ whole genome shotgun (WGS) entry which is preliminary data.</text>
</comment>
<feature type="compositionally biased region" description="Low complexity" evidence="14">
    <location>
        <begin position="1038"/>
        <end position="1048"/>
    </location>
</feature>
<dbReference type="Gene3D" id="1.20.1480.30">
    <property type="entry name" value="Designed four-helix bundle protein"/>
    <property type="match status" value="1"/>
</dbReference>
<feature type="compositionally biased region" description="Low complexity" evidence="14">
    <location>
        <begin position="524"/>
        <end position="536"/>
    </location>
</feature>
<dbReference type="Gene3D" id="3.40.50.12650">
    <property type="match status" value="1"/>
</dbReference>
<dbReference type="GO" id="GO:0003684">
    <property type="term" value="F:damaged DNA binding"/>
    <property type="evidence" value="ECO:0007669"/>
    <property type="project" value="TreeGrafter"/>
</dbReference>
<feature type="compositionally biased region" description="Acidic residues" evidence="14">
    <location>
        <begin position="1049"/>
        <end position="1064"/>
    </location>
</feature>
<evidence type="ECO:0000256" key="5">
    <source>
        <dbReference type="ARBA" id="ARBA00022763"/>
    </source>
</evidence>
<evidence type="ECO:0000256" key="13">
    <source>
        <dbReference type="SAM" id="Coils"/>
    </source>
</evidence>
<proteinExistence type="inferred from homology"/>
<evidence type="ECO:0000256" key="12">
    <source>
        <dbReference type="ARBA" id="ARBA00042677"/>
    </source>
</evidence>
<keyword evidence="8" id="KW-0233">DNA recombination</keyword>
<comment type="similarity">
    <text evidence="2">Belongs to the DNA repair metallo-beta-lactamase (DRMBL) family.</text>
</comment>
<feature type="compositionally biased region" description="Basic and acidic residues" evidence="14">
    <location>
        <begin position="1264"/>
        <end position="1283"/>
    </location>
</feature>
<feature type="compositionally biased region" description="Basic and acidic residues" evidence="14">
    <location>
        <begin position="1065"/>
        <end position="1077"/>
    </location>
</feature>
<dbReference type="GO" id="GO:0004519">
    <property type="term" value="F:endonuclease activity"/>
    <property type="evidence" value="ECO:0007669"/>
    <property type="project" value="UniProtKB-KW"/>
</dbReference>
<feature type="region of interest" description="Disordered" evidence="14">
    <location>
        <begin position="1191"/>
        <end position="1217"/>
    </location>
</feature>
<comment type="subcellular location">
    <subcellularLocation>
        <location evidence="1">Nucleus</location>
    </subcellularLocation>
</comment>
<evidence type="ECO:0000313" key="17">
    <source>
        <dbReference type="Proteomes" id="UP000828390"/>
    </source>
</evidence>
<gene>
    <name evidence="16" type="ORF">DPMN_122496</name>
</gene>
<feature type="compositionally biased region" description="Basic and acidic residues" evidence="14">
    <location>
        <begin position="1014"/>
        <end position="1029"/>
    </location>
</feature>
<dbReference type="PANTHER" id="PTHR23240">
    <property type="entry name" value="DNA CROSS-LINK REPAIR PROTEIN PSO2/SNM1-RELATED"/>
    <property type="match status" value="1"/>
</dbReference>